<gene>
    <name evidence="3" type="ORF">SAMN05216188_10556</name>
</gene>
<dbReference type="Proteomes" id="UP000199352">
    <property type="component" value="Unassembled WGS sequence"/>
</dbReference>
<dbReference type="Gene3D" id="3.40.50.2000">
    <property type="entry name" value="Glycogen Phosphorylase B"/>
    <property type="match status" value="2"/>
</dbReference>
<dbReference type="AlphaFoldDB" id="A0A1H9ISB4"/>
<dbReference type="CDD" id="cd03784">
    <property type="entry name" value="GT1_Gtf-like"/>
    <property type="match status" value="1"/>
</dbReference>
<dbReference type="Pfam" id="PF00201">
    <property type="entry name" value="UDPGT"/>
    <property type="match status" value="1"/>
</dbReference>
<dbReference type="SUPFAM" id="SSF53756">
    <property type="entry name" value="UDP-Glycosyltransferase/glycogen phosphorylase"/>
    <property type="match status" value="1"/>
</dbReference>
<dbReference type="GO" id="GO:0008194">
    <property type="term" value="F:UDP-glycosyltransferase activity"/>
    <property type="evidence" value="ECO:0007669"/>
    <property type="project" value="InterPro"/>
</dbReference>
<dbReference type="EMBL" id="FOFR01000005">
    <property type="protein sequence ID" value="SEQ77470.1"/>
    <property type="molecule type" value="Genomic_DNA"/>
</dbReference>
<evidence type="ECO:0000313" key="4">
    <source>
        <dbReference type="Proteomes" id="UP000199352"/>
    </source>
</evidence>
<dbReference type="OrthoDB" id="764352at2"/>
<proteinExistence type="predicted"/>
<keyword evidence="4" id="KW-1185">Reference proteome</keyword>
<dbReference type="InterPro" id="IPR002213">
    <property type="entry name" value="UDP_glucos_trans"/>
</dbReference>
<evidence type="ECO:0000313" key="3">
    <source>
        <dbReference type="EMBL" id="SEQ77470.1"/>
    </source>
</evidence>
<dbReference type="RefSeq" id="WP_089951170.1">
    <property type="nucleotide sequence ID" value="NZ_FOFR01000005.1"/>
</dbReference>
<dbReference type="PANTHER" id="PTHR48043">
    <property type="entry name" value="EG:EG0003.4 PROTEIN-RELATED"/>
    <property type="match status" value="1"/>
</dbReference>
<accession>A0A1H9ISB4</accession>
<dbReference type="STRING" id="402600.SAMN05216188_10556"/>
<dbReference type="InterPro" id="IPR050271">
    <property type="entry name" value="UDP-glycosyltransferase"/>
</dbReference>
<evidence type="ECO:0000256" key="2">
    <source>
        <dbReference type="ARBA" id="ARBA00022679"/>
    </source>
</evidence>
<protein>
    <submittedName>
        <fullName evidence="3">Polyene glycosyltransferase</fullName>
    </submittedName>
</protein>
<sequence length="473" mass="52893">MSQRPVLFVSLPESGLLNPMLVLVEELSRRGVENLWFATDDKARDEVRAAAVGSPIEFVSLGDVVPEMSSVTWPDDVYAKVTQRSRFKARKAVIAQTDRPELRIPKYRKLSALVDEIEPALMVIESMCVFGFEVAITKNIPYVVSNPFVPSNLVTSAVPIGPSYTPKDFPRPHTGLPADMTWTQRWANRLFGWRTLAMAFSKRHRERNARNDAIIAELGISPETRGQFARVEKSELVLCYSIPEMDYEFDIPEKIRTVGALVPPLPQAEPGELGAWLDAQKSVVYMGFGTITRLTREQVEAFVQVARTLDGRHSVLWKLPRDQQRFLPGELPGNLRIESWVPSQLDVLAHPNVKLFFTHAGGNAYTESIYFGKPMVSRPLWVDCYDQAVRAESFGVGLTLDKPHTVDPADVVDKLTRVLDNPEFRENAERLAALQHAAGGRKTAADLILSLPALARRAPEEQPASRKQTASQN</sequence>
<reference evidence="4" key="1">
    <citation type="submission" date="2016-10" db="EMBL/GenBank/DDBJ databases">
        <authorList>
            <person name="Varghese N."/>
            <person name="Submissions S."/>
        </authorList>
    </citation>
    <scope>NUCLEOTIDE SEQUENCE [LARGE SCALE GENOMIC DNA]</scope>
    <source>
        <strain evidence="4">CGMCC 4.3525</strain>
    </source>
</reference>
<name>A0A1H9ISB4_9PSEU</name>
<keyword evidence="2 3" id="KW-0808">Transferase</keyword>
<organism evidence="3 4">
    <name type="scientific">Lentzea xinjiangensis</name>
    <dbReference type="NCBI Taxonomy" id="402600"/>
    <lineage>
        <taxon>Bacteria</taxon>
        <taxon>Bacillati</taxon>
        <taxon>Actinomycetota</taxon>
        <taxon>Actinomycetes</taxon>
        <taxon>Pseudonocardiales</taxon>
        <taxon>Pseudonocardiaceae</taxon>
        <taxon>Lentzea</taxon>
    </lineage>
</organism>
<evidence type="ECO:0000256" key="1">
    <source>
        <dbReference type="ARBA" id="ARBA00022676"/>
    </source>
</evidence>
<keyword evidence="1" id="KW-0328">Glycosyltransferase</keyword>
<dbReference type="PANTHER" id="PTHR48043:SF145">
    <property type="entry name" value="FI06409P-RELATED"/>
    <property type="match status" value="1"/>
</dbReference>